<gene>
    <name evidence="1" type="ORF">RGI145_09695</name>
</gene>
<dbReference type="EMBL" id="CP015583">
    <property type="protein sequence ID" value="APT57335.1"/>
    <property type="molecule type" value="Genomic_DNA"/>
</dbReference>
<proteinExistence type="predicted"/>
<organism evidence="1 2">
    <name type="scientific">Roseomonas gilardii</name>
    <dbReference type="NCBI Taxonomy" id="257708"/>
    <lineage>
        <taxon>Bacteria</taxon>
        <taxon>Pseudomonadati</taxon>
        <taxon>Pseudomonadota</taxon>
        <taxon>Alphaproteobacteria</taxon>
        <taxon>Acetobacterales</taxon>
        <taxon>Roseomonadaceae</taxon>
        <taxon>Roseomonas</taxon>
    </lineage>
</organism>
<evidence type="ECO:0000313" key="2">
    <source>
        <dbReference type="Proteomes" id="UP000185494"/>
    </source>
</evidence>
<dbReference type="KEGG" id="rgi:RGI145_09695"/>
<reference evidence="1 2" key="1">
    <citation type="submission" date="2016-05" db="EMBL/GenBank/DDBJ databases">
        <title>Complete Genome and Methylome Analysis of Psychrotrophic Bacterial Isolates from Antarctic Lake Untersee.</title>
        <authorList>
            <person name="Fomenkov A."/>
            <person name="Akimov V.N."/>
            <person name="Vasilyeva L.V."/>
            <person name="Andersen D."/>
            <person name="Vincze T."/>
            <person name="Roberts R.J."/>
        </authorList>
    </citation>
    <scope>NUCLEOTIDE SEQUENCE [LARGE SCALE GENOMIC DNA]</scope>
    <source>
        <strain evidence="1 2">U14-5</strain>
    </source>
</reference>
<dbReference type="AlphaFoldDB" id="A0A1L7AEU0"/>
<accession>A0A1L7AEU0</accession>
<protein>
    <submittedName>
        <fullName evidence="1">Uncharacterized protein</fullName>
    </submittedName>
</protein>
<dbReference type="Proteomes" id="UP000185494">
    <property type="component" value="Chromosome 1"/>
</dbReference>
<name>A0A1L7AEU0_9PROT</name>
<sequence>MIAPLAELVAARHEGRIERCGTGQLERKLPPRPLLMRLAKPALPEEMAEAEAGEDPLRAMASLYAPSWRERPHPFG</sequence>
<evidence type="ECO:0000313" key="1">
    <source>
        <dbReference type="EMBL" id="APT57335.1"/>
    </source>
</evidence>